<evidence type="ECO:0000256" key="1">
    <source>
        <dbReference type="SAM" id="MobiDB-lite"/>
    </source>
</evidence>
<keyword evidence="3" id="KW-1185">Reference proteome</keyword>
<dbReference type="EMBL" id="JACORU010000011">
    <property type="protein sequence ID" value="MBC5767537.1"/>
    <property type="molecule type" value="Genomic_DNA"/>
</dbReference>
<gene>
    <name evidence="2" type="ORF">H8R02_23940</name>
</gene>
<reference evidence="2" key="1">
    <citation type="submission" date="2020-08" db="EMBL/GenBank/DDBJ databases">
        <title>Ramlibacter sp. GTP1 16S ribosomal RNA gene genome sequencing and assembly.</title>
        <authorList>
            <person name="Kang M."/>
        </authorList>
    </citation>
    <scope>NUCLEOTIDE SEQUENCE</scope>
    <source>
        <strain evidence="2">GTP1</strain>
    </source>
</reference>
<accession>A0A923MEH9</accession>
<comment type="caution">
    <text evidence="2">The sequence shown here is derived from an EMBL/GenBank/DDBJ whole genome shotgun (WGS) entry which is preliminary data.</text>
</comment>
<dbReference type="Proteomes" id="UP000596827">
    <property type="component" value="Unassembled WGS sequence"/>
</dbReference>
<organism evidence="2 3">
    <name type="scientific">Ramlibacter albus</name>
    <dbReference type="NCBI Taxonomy" id="2079448"/>
    <lineage>
        <taxon>Bacteria</taxon>
        <taxon>Pseudomonadati</taxon>
        <taxon>Pseudomonadota</taxon>
        <taxon>Betaproteobacteria</taxon>
        <taxon>Burkholderiales</taxon>
        <taxon>Comamonadaceae</taxon>
        <taxon>Ramlibacter</taxon>
    </lineage>
</organism>
<name>A0A923MEH9_9BURK</name>
<dbReference type="RefSeq" id="WP_187084023.1">
    <property type="nucleotide sequence ID" value="NZ_JACORU010000011.1"/>
</dbReference>
<protein>
    <submittedName>
        <fullName evidence="2">Uncharacterized protein</fullName>
    </submittedName>
</protein>
<sequence>MYVDLSNRASGAASLTPRSNKPEVRNPLLALPSAARAADMPAPARDWLLALLQDLRREAQERAKKAWATRKPPLACYWLAVAVYAGHIGRVLRHFTGPAHHG</sequence>
<proteinExistence type="predicted"/>
<feature type="region of interest" description="Disordered" evidence="1">
    <location>
        <begin position="1"/>
        <end position="25"/>
    </location>
</feature>
<evidence type="ECO:0000313" key="3">
    <source>
        <dbReference type="Proteomes" id="UP000596827"/>
    </source>
</evidence>
<dbReference type="AlphaFoldDB" id="A0A923MEH9"/>
<evidence type="ECO:0000313" key="2">
    <source>
        <dbReference type="EMBL" id="MBC5767537.1"/>
    </source>
</evidence>